<gene>
    <name evidence="1" type="ORF">AR1Y2_0400</name>
</gene>
<protein>
    <submittedName>
        <fullName evidence="1">Uncharacterized protein</fullName>
    </submittedName>
</protein>
<sequence length="57" mass="6654">MNNNSGNDQKRNILDELGLPDAKLIPEDQTSKELDKRMKKIFDDARRNSILEDKPER</sequence>
<reference evidence="1 2" key="1">
    <citation type="submission" date="2019-05" db="EMBL/GenBank/DDBJ databases">
        <title>Complete genome sequencing of Anaerostipes rhamnosivorans.</title>
        <authorList>
            <person name="Bui T.P.N."/>
            <person name="de Vos W.M."/>
        </authorList>
    </citation>
    <scope>NUCLEOTIDE SEQUENCE [LARGE SCALE GENOMIC DNA]</scope>
    <source>
        <strain evidence="1 2">1y2</strain>
    </source>
</reference>
<dbReference type="KEGG" id="arf:AR1Y2_0400"/>
<dbReference type="EMBL" id="CP040058">
    <property type="protein sequence ID" value="QCP33854.1"/>
    <property type="molecule type" value="Genomic_DNA"/>
</dbReference>
<dbReference type="AlphaFoldDB" id="A0A4P8IDR9"/>
<proteinExistence type="predicted"/>
<evidence type="ECO:0000313" key="2">
    <source>
        <dbReference type="Proteomes" id="UP000298653"/>
    </source>
</evidence>
<dbReference type="RefSeq" id="WP_175403567.1">
    <property type="nucleotide sequence ID" value="NZ_CP040058.1"/>
</dbReference>
<keyword evidence="2" id="KW-1185">Reference proteome</keyword>
<accession>A0A4P8IDR9</accession>
<evidence type="ECO:0000313" key="1">
    <source>
        <dbReference type="EMBL" id="QCP33854.1"/>
    </source>
</evidence>
<name>A0A4P8IDR9_9FIRM</name>
<dbReference type="Proteomes" id="UP000298653">
    <property type="component" value="Chromosome"/>
</dbReference>
<organism evidence="1 2">
    <name type="scientific">Anaerostipes rhamnosivorans</name>
    <dbReference type="NCBI Taxonomy" id="1229621"/>
    <lineage>
        <taxon>Bacteria</taxon>
        <taxon>Bacillati</taxon>
        <taxon>Bacillota</taxon>
        <taxon>Clostridia</taxon>
        <taxon>Lachnospirales</taxon>
        <taxon>Lachnospiraceae</taxon>
        <taxon>Anaerostipes</taxon>
    </lineage>
</organism>